<evidence type="ECO:0000313" key="3">
    <source>
        <dbReference type="EMBL" id="KIY73168.1"/>
    </source>
</evidence>
<proteinExistence type="predicted"/>
<accession>A0A0D7BRI4</accession>
<reference evidence="3 4" key="1">
    <citation type="journal article" date="2015" name="Fungal Genet. Biol.">
        <title>Evolution of novel wood decay mechanisms in Agaricales revealed by the genome sequences of Fistulina hepatica and Cylindrobasidium torrendii.</title>
        <authorList>
            <person name="Floudas D."/>
            <person name="Held B.W."/>
            <person name="Riley R."/>
            <person name="Nagy L.G."/>
            <person name="Koehler G."/>
            <person name="Ransdell A.S."/>
            <person name="Younus H."/>
            <person name="Chow J."/>
            <person name="Chiniquy J."/>
            <person name="Lipzen A."/>
            <person name="Tritt A."/>
            <person name="Sun H."/>
            <person name="Haridas S."/>
            <person name="LaButti K."/>
            <person name="Ohm R.A."/>
            <person name="Kues U."/>
            <person name="Blanchette R.A."/>
            <person name="Grigoriev I.V."/>
            <person name="Minto R.E."/>
            <person name="Hibbett D.S."/>
        </authorList>
    </citation>
    <scope>NUCLEOTIDE SEQUENCE [LARGE SCALE GENOMIC DNA]</scope>
    <source>
        <strain evidence="3 4">FP15055 ss-10</strain>
    </source>
</reference>
<organism evidence="3 4">
    <name type="scientific">Cylindrobasidium torrendii FP15055 ss-10</name>
    <dbReference type="NCBI Taxonomy" id="1314674"/>
    <lineage>
        <taxon>Eukaryota</taxon>
        <taxon>Fungi</taxon>
        <taxon>Dikarya</taxon>
        <taxon>Basidiomycota</taxon>
        <taxon>Agaricomycotina</taxon>
        <taxon>Agaricomycetes</taxon>
        <taxon>Agaricomycetidae</taxon>
        <taxon>Agaricales</taxon>
        <taxon>Marasmiineae</taxon>
        <taxon>Physalacriaceae</taxon>
        <taxon>Cylindrobasidium</taxon>
    </lineage>
</organism>
<dbReference type="AlphaFoldDB" id="A0A0D7BRI4"/>
<sequence>MSWRFPTEQPSKKGAARSSTFENQKKALFANAREQAVKTSEAVPNQMGNLKNMLAMLREDEINYEDVTRALDEKEAAADELSQAVFAKHPALIADLFPRRRIAIEAACDTLKTHQADREDALGRFLRNAHVQVETARRDEKLATDASNLIRHYKSLLLA</sequence>
<keyword evidence="1" id="KW-0175">Coiled coil</keyword>
<feature type="region of interest" description="Disordered" evidence="2">
    <location>
        <begin position="1"/>
        <end position="20"/>
    </location>
</feature>
<evidence type="ECO:0000256" key="1">
    <source>
        <dbReference type="SAM" id="Coils"/>
    </source>
</evidence>
<protein>
    <submittedName>
        <fullName evidence="3">Uncharacterized protein</fullName>
    </submittedName>
</protein>
<keyword evidence="4" id="KW-1185">Reference proteome</keyword>
<dbReference type="Proteomes" id="UP000054007">
    <property type="component" value="Unassembled WGS sequence"/>
</dbReference>
<dbReference type="EMBL" id="KN880437">
    <property type="protein sequence ID" value="KIY73168.1"/>
    <property type="molecule type" value="Genomic_DNA"/>
</dbReference>
<name>A0A0D7BRI4_9AGAR</name>
<evidence type="ECO:0000313" key="4">
    <source>
        <dbReference type="Proteomes" id="UP000054007"/>
    </source>
</evidence>
<gene>
    <name evidence="3" type="ORF">CYLTODRAFT_417147</name>
</gene>
<feature type="coiled-coil region" evidence="1">
    <location>
        <begin position="57"/>
        <end position="84"/>
    </location>
</feature>
<evidence type="ECO:0000256" key="2">
    <source>
        <dbReference type="SAM" id="MobiDB-lite"/>
    </source>
</evidence>
<dbReference type="OrthoDB" id="3264586at2759"/>